<accession>A0A1G8KX49</accession>
<dbReference type="AlphaFoldDB" id="A0A1G8KX49"/>
<dbReference type="PROSITE" id="PS51257">
    <property type="entry name" value="PROKAR_LIPOPROTEIN"/>
    <property type="match status" value="1"/>
</dbReference>
<evidence type="ECO:0000313" key="2">
    <source>
        <dbReference type="EMBL" id="SDI47480.1"/>
    </source>
</evidence>
<dbReference type="RefSeq" id="WP_093148891.1">
    <property type="nucleotide sequence ID" value="NZ_FNEK01000003.1"/>
</dbReference>
<evidence type="ECO:0000313" key="3">
    <source>
        <dbReference type="Proteomes" id="UP000199382"/>
    </source>
</evidence>
<gene>
    <name evidence="2" type="ORF">SAMN04488026_1003102</name>
</gene>
<evidence type="ECO:0000256" key="1">
    <source>
        <dbReference type="SAM" id="SignalP"/>
    </source>
</evidence>
<dbReference type="Proteomes" id="UP000199382">
    <property type="component" value="Unassembled WGS sequence"/>
</dbReference>
<keyword evidence="1" id="KW-0732">Signal</keyword>
<sequence length="110" mass="11688">MRCAALLSIFLFGACASPDAEVTRGGPGPSYTCILPKLNSAGLRQTTQATPEGWRINVQILAGPPSGWYDKGHIEYAAGRLAYIPNSATFGIAEKRTRKAIHPLLKTCGG</sequence>
<keyword evidence="3" id="KW-1185">Reference proteome</keyword>
<protein>
    <submittedName>
        <fullName evidence="2">Uncharacterized protein</fullName>
    </submittedName>
</protein>
<reference evidence="2 3" key="1">
    <citation type="submission" date="2016-10" db="EMBL/GenBank/DDBJ databases">
        <authorList>
            <person name="de Groot N.N."/>
        </authorList>
    </citation>
    <scope>NUCLEOTIDE SEQUENCE [LARGE SCALE GENOMIC DNA]</scope>
    <source>
        <strain evidence="2 3">DSM 25294</strain>
    </source>
</reference>
<feature type="signal peptide" evidence="1">
    <location>
        <begin position="1"/>
        <end position="20"/>
    </location>
</feature>
<feature type="chain" id="PRO_5011730039" evidence="1">
    <location>
        <begin position="21"/>
        <end position="110"/>
    </location>
</feature>
<proteinExistence type="predicted"/>
<name>A0A1G8KX49_9RHOB</name>
<dbReference type="OrthoDB" id="7851744at2"/>
<organism evidence="2 3">
    <name type="scientific">Aliiruegeria lutimaris</name>
    <dbReference type="NCBI Taxonomy" id="571298"/>
    <lineage>
        <taxon>Bacteria</taxon>
        <taxon>Pseudomonadati</taxon>
        <taxon>Pseudomonadota</taxon>
        <taxon>Alphaproteobacteria</taxon>
        <taxon>Rhodobacterales</taxon>
        <taxon>Roseobacteraceae</taxon>
        <taxon>Aliiruegeria</taxon>
    </lineage>
</organism>
<dbReference type="EMBL" id="FNEK01000003">
    <property type="protein sequence ID" value="SDI47480.1"/>
    <property type="molecule type" value="Genomic_DNA"/>
</dbReference>